<reference evidence="1 2" key="1">
    <citation type="submission" date="2019-06" db="EMBL/GenBank/DDBJ databases">
        <title>Genomic Encyclopedia of Type Strains, Phase IV (KMG-V): Genome sequencing to study the core and pangenomes of soil and plant-associated prokaryotes.</title>
        <authorList>
            <person name="Whitman W."/>
        </authorList>
    </citation>
    <scope>NUCLEOTIDE SEQUENCE [LARGE SCALE GENOMIC DNA]</scope>
    <source>
        <strain evidence="1 2">BR 11880</strain>
    </source>
</reference>
<gene>
    <name evidence="1" type="ORF">FBZ89_1532</name>
</gene>
<accession>A0A560EHC8</accession>
<evidence type="ECO:0000313" key="2">
    <source>
        <dbReference type="Proteomes" id="UP000319859"/>
    </source>
</evidence>
<evidence type="ECO:0000313" key="1">
    <source>
        <dbReference type="EMBL" id="TWB08783.1"/>
    </source>
</evidence>
<name>A0A560EHC8_9PROT</name>
<proteinExistence type="predicted"/>
<dbReference type="EMBL" id="VITN01000053">
    <property type="protein sequence ID" value="TWB08783.1"/>
    <property type="molecule type" value="Genomic_DNA"/>
</dbReference>
<comment type="caution">
    <text evidence="1">The sequence shown here is derived from an EMBL/GenBank/DDBJ whole genome shotgun (WGS) entry which is preliminary data.</text>
</comment>
<organism evidence="1 2">
    <name type="scientific">Nitrospirillum amazonense</name>
    <dbReference type="NCBI Taxonomy" id="28077"/>
    <lineage>
        <taxon>Bacteria</taxon>
        <taxon>Pseudomonadati</taxon>
        <taxon>Pseudomonadota</taxon>
        <taxon>Alphaproteobacteria</taxon>
        <taxon>Rhodospirillales</taxon>
        <taxon>Azospirillaceae</taxon>
        <taxon>Nitrospirillum</taxon>
    </lineage>
</organism>
<sequence length="90" mass="10094">MAPTKTTLETTDVSKLGEAALQAGFQRGRRVRVSIEYVDDSRPVVKARLRDVLAQYPDAPETAGMTEKEIMEYAARVTDEARKVTKPQRQ</sequence>
<dbReference type="Proteomes" id="UP000319859">
    <property type="component" value="Unassembled WGS sequence"/>
</dbReference>
<dbReference type="AlphaFoldDB" id="A0A560EHC8"/>
<protein>
    <submittedName>
        <fullName evidence="1">Uncharacterized protein</fullName>
    </submittedName>
</protein>
<dbReference type="RefSeq" id="WP_145754813.1">
    <property type="nucleotide sequence ID" value="NZ_VITN01000053.1"/>
</dbReference>